<dbReference type="EMBL" id="JYDP01000007">
    <property type="protein sequence ID" value="KRZ17258.1"/>
    <property type="molecule type" value="Genomic_DNA"/>
</dbReference>
<organism evidence="1 2">
    <name type="scientific">Trichinella zimbabwensis</name>
    <dbReference type="NCBI Taxonomy" id="268475"/>
    <lineage>
        <taxon>Eukaryota</taxon>
        <taxon>Metazoa</taxon>
        <taxon>Ecdysozoa</taxon>
        <taxon>Nematoda</taxon>
        <taxon>Enoplea</taxon>
        <taxon>Dorylaimia</taxon>
        <taxon>Trichinellida</taxon>
        <taxon>Trichinellidae</taxon>
        <taxon>Trichinella</taxon>
    </lineage>
</organism>
<reference evidence="1 2" key="1">
    <citation type="submission" date="2015-01" db="EMBL/GenBank/DDBJ databases">
        <title>Evolution of Trichinella species and genotypes.</title>
        <authorList>
            <person name="Korhonen P.K."/>
            <person name="Edoardo P."/>
            <person name="Giuseppe L.R."/>
            <person name="Gasser R.B."/>
        </authorList>
    </citation>
    <scope>NUCLEOTIDE SEQUENCE [LARGE SCALE GENOMIC DNA]</scope>
    <source>
        <strain evidence="1">ISS1029</strain>
    </source>
</reference>
<proteinExistence type="predicted"/>
<protein>
    <submittedName>
        <fullName evidence="1">Uncharacterized protein</fullName>
    </submittedName>
</protein>
<sequence length="79" mass="8901">MPSLDAETADSHRAISVVRADTSSDIDRLPHYAAIVTLFTIRHDITFYYATIRNQTRKNGNALARHKAITTNYRSPGVR</sequence>
<dbReference type="AlphaFoldDB" id="A0A0V1I2Y3"/>
<evidence type="ECO:0000313" key="1">
    <source>
        <dbReference type="EMBL" id="KRZ17258.1"/>
    </source>
</evidence>
<dbReference type="Proteomes" id="UP000055024">
    <property type="component" value="Unassembled WGS sequence"/>
</dbReference>
<gene>
    <name evidence="1" type="ORF">T11_15009</name>
</gene>
<evidence type="ECO:0000313" key="2">
    <source>
        <dbReference type="Proteomes" id="UP000055024"/>
    </source>
</evidence>
<accession>A0A0V1I2Y3</accession>
<keyword evidence="2" id="KW-1185">Reference proteome</keyword>
<comment type="caution">
    <text evidence="1">The sequence shown here is derived from an EMBL/GenBank/DDBJ whole genome shotgun (WGS) entry which is preliminary data.</text>
</comment>
<name>A0A0V1I2Y3_9BILA</name>
<dbReference type="OrthoDB" id="5934153at2759"/>